<reference evidence="1" key="1">
    <citation type="submission" date="2021-03" db="EMBL/GenBank/DDBJ databases">
        <title>Draft genome sequence of rust myrtle Austropuccinia psidii MF-1, a brazilian biotype.</title>
        <authorList>
            <person name="Quecine M.C."/>
            <person name="Pachon D.M.R."/>
            <person name="Bonatelli M.L."/>
            <person name="Correr F.H."/>
            <person name="Franceschini L.M."/>
            <person name="Leite T.F."/>
            <person name="Margarido G.R.A."/>
            <person name="Almeida C.A."/>
            <person name="Ferrarezi J.A."/>
            <person name="Labate C.A."/>
        </authorList>
    </citation>
    <scope>NUCLEOTIDE SEQUENCE</scope>
    <source>
        <strain evidence="1">MF-1</strain>
    </source>
</reference>
<sequence>MGHYWWDLCLQFGGANAAQRMNNLVYGSLGKIENTKDEWWNRGANLSSLGRILRQSLQYAANASHANHYACTSFQQFKQLPTPVHTPEASHTNPYFVQVPGNLSFSLRRCRLPIIQTRIPTLV</sequence>
<keyword evidence="2" id="KW-1185">Reference proteome</keyword>
<proteinExistence type="predicted"/>
<dbReference type="EMBL" id="AVOT02015377">
    <property type="protein sequence ID" value="MBW0499659.1"/>
    <property type="molecule type" value="Genomic_DNA"/>
</dbReference>
<dbReference type="Proteomes" id="UP000765509">
    <property type="component" value="Unassembled WGS sequence"/>
</dbReference>
<protein>
    <submittedName>
        <fullName evidence="1">Uncharacterized protein</fullName>
    </submittedName>
</protein>
<evidence type="ECO:0000313" key="1">
    <source>
        <dbReference type="EMBL" id="MBW0499659.1"/>
    </source>
</evidence>
<evidence type="ECO:0000313" key="2">
    <source>
        <dbReference type="Proteomes" id="UP000765509"/>
    </source>
</evidence>
<dbReference type="AlphaFoldDB" id="A0A9Q3HEH9"/>
<accession>A0A9Q3HEH9</accession>
<name>A0A9Q3HEH9_9BASI</name>
<comment type="caution">
    <text evidence="1">The sequence shown here is derived from an EMBL/GenBank/DDBJ whole genome shotgun (WGS) entry which is preliminary data.</text>
</comment>
<gene>
    <name evidence="1" type="ORF">O181_039374</name>
</gene>
<organism evidence="1 2">
    <name type="scientific">Austropuccinia psidii MF-1</name>
    <dbReference type="NCBI Taxonomy" id="1389203"/>
    <lineage>
        <taxon>Eukaryota</taxon>
        <taxon>Fungi</taxon>
        <taxon>Dikarya</taxon>
        <taxon>Basidiomycota</taxon>
        <taxon>Pucciniomycotina</taxon>
        <taxon>Pucciniomycetes</taxon>
        <taxon>Pucciniales</taxon>
        <taxon>Sphaerophragmiaceae</taxon>
        <taxon>Austropuccinia</taxon>
    </lineage>
</organism>